<dbReference type="Proteomes" id="UP000447434">
    <property type="component" value="Chromosome 11"/>
</dbReference>
<evidence type="ECO:0000313" key="1">
    <source>
        <dbReference type="EMBL" id="KAE9604386.1"/>
    </source>
</evidence>
<dbReference type="AlphaFoldDB" id="A0A6A4QLD7"/>
<sequence length="62" mass="6818">MLETIGIEIDSGRPYKVLMCIALCDAADSMLPKPCNLQLLCCLSCPLVTCISVHVPSERMFM</sequence>
<dbReference type="Proteomes" id="UP000447434">
    <property type="component" value="Chromosome 5"/>
</dbReference>
<evidence type="ECO:0000313" key="2">
    <source>
        <dbReference type="EMBL" id="KAE9614339.1"/>
    </source>
</evidence>
<protein>
    <submittedName>
        <fullName evidence="2">Uncharacterized protein</fullName>
    </submittedName>
</protein>
<comment type="caution">
    <text evidence="2">The sequence shown here is derived from an EMBL/GenBank/DDBJ whole genome shotgun (WGS) entry which is preliminary data.</text>
</comment>
<dbReference type="EMBL" id="WOCE01000005">
    <property type="protein sequence ID" value="KAE9614339.1"/>
    <property type="molecule type" value="Genomic_DNA"/>
</dbReference>
<proteinExistence type="predicted"/>
<dbReference type="EMBL" id="WOCE01000011">
    <property type="protein sequence ID" value="KAE9604386.1"/>
    <property type="molecule type" value="Genomic_DNA"/>
</dbReference>
<keyword evidence="3" id="KW-1185">Reference proteome</keyword>
<accession>A0A6A4QLD7</accession>
<reference evidence="3" key="1">
    <citation type="journal article" date="2020" name="Nat. Commun.">
        <title>Genome sequence of the cluster root forming white lupin.</title>
        <authorList>
            <person name="Hufnagel B."/>
            <person name="Marques A."/>
            <person name="Soriano A."/>
            <person name="Marques L."/>
            <person name="Divol F."/>
            <person name="Doumas P."/>
            <person name="Sallet E."/>
            <person name="Mancinotti D."/>
            <person name="Carrere S."/>
            <person name="Marande W."/>
            <person name="Arribat S."/>
            <person name="Keller J."/>
            <person name="Huneau C."/>
            <person name="Blein T."/>
            <person name="Aime D."/>
            <person name="Laguerre M."/>
            <person name="Taylor J."/>
            <person name="Schubert V."/>
            <person name="Nelson M."/>
            <person name="Geu-Flores F."/>
            <person name="Crespi M."/>
            <person name="Gallardo-Guerrero K."/>
            <person name="Delaux P.-M."/>
            <person name="Salse J."/>
            <person name="Berges H."/>
            <person name="Guyot R."/>
            <person name="Gouzy J."/>
            <person name="Peret B."/>
        </authorList>
    </citation>
    <scope>NUCLEOTIDE SEQUENCE [LARGE SCALE GENOMIC DNA]</scope>
    <source>
        <strain evidence="3">cv. Amiga</strain>
    </source>
</reference>
<gene>
    <name evidence="2" type="ORF">Lalb_Chr05g0226871</name>
    <name evidence="1" type="ORF">Lalb_Chr11g0071191</name>
</gene>
<organism evidence="2 3">
    <name type="scientific">Lupinus albus</name>
    <name type="common">White lupine</name>
    <name type="synonym">Lupinus termis</name>
    <dbReference type="NCBI Taxonomy" id="3870"/>
    <lineage>
        <taxon>Eukaryota</taxon>
        <taxon>Viridiplantae</taxon>
        <taxon>Streptophyta</taxon>
        <taxon>Embryophyta</taxon>
        <taxon>Tracheophyta</taxon>
        <taxon>Spermatophyta</taxon>
        <taxon>Magnoliopsida</taxon>
        <taxon>eudicotyledons</taxon>
        <taxon>Gunneridae</taxon>
        <taxon>Pentapetalae</taxon>
        <taxon>rosids</taxon>
        <taxon>fabids</taxon>
        <taxon>Fabales</taxon>
        <taxon>Fabaceae</taxon>
        <taxon>Papilionoideae</taxon>
        <taxon>50 kb inversion clade</taxon>
        <taxon>genistoids sensu lato</taxon>
        <taxon>core genistoids</taxon>
        <taxon>Genisteae</taxon>
        <taxon>Lupinus</taxon>
    </lineage>
</organism>
<evidence type="ECO:0000313" key="3">
    <source>
        <dbReference type="Proteomes" id="UP000447434"/>
    </source>
</evidence>
<reference evidence="2" key="2">
    <citation type="journal article" date="2020" name="Nat. Commun.">
        <title>High-quality genome sequence of white lupin provides insight into soil exploration and seed quality.</title>
        <authorList>
            <person name="Hufnagel B."/>
            <person name="Marques A."/>
            <person name="Soriano A."/>
            <person name="Marques L."/>
            <person name="Divol F."/>
            <person name="Doumas P."/>
            <person name="Sallet E."/>
            <person name="Mancinotti D."/>
            <person name="Carrere S."/>
            <person name="Marande W."/>
            <person name="Arribat S."/>
            <person name="Keller J."/>
            <person name="Huneau C."/>
            <person name="Blein T."/>
            <person name="Aime D."/>
            <person name="Laguerre M."/>
            <person name="Taylor J."/>
            <person name="Schubert V."/>
            <person name="Nelson M."/>
            <person name="Geu-Flores F."/>
            <person name="Crespi M."/>
            <person name="Gallardo K."/>
            <person name="Delaux P.M."/>
            <person name="Salse J."/>
            <person name="Berges H."/>
            <person name="Guyot R."/>
            <person name="Gouzy J."/>
            <person name="Peret B."/>
        </authorList>
    </citation>
    <scope>NUCLEOTIDE SEQUENCE</scope>
    <source>
        <tissue evidence="2">Leaves</tissue>
    </source>
</reference>
<name>A0A6A4QLD7_LUPAL</name>